<evidence type="ECO:0000313" key="2">
    <source>
        <dbReference type="EMBL" id="ESA07434.1"/>
    </source>
</evidence>
<keyword evidence="1" id="KW-1133">Transmembrane helix</keyword>
<dbReference type="AlphaFoldDB" id="U9TGW5"/>
<feature type="transmembrane region" description="Helical" evidence="1">
    <location>
        <begin position="7"/>
        <end position="23"/>
    </location>
</feature>
<organism evidence="2">
    <name type="scientific">Rhizophagus irregularis (strain DAOM 181602 / DAOM 197198 / MUCL 43194)</name>
    <name type="common">Arbuscular mycorrhizal fungus</name>
    <name type="synonym">Glomus intraradices</name>
    <dbReference type="NCBI Taxonomy" id="747089"/>
    <lineage>
        <taxon>Eukaryota</taxon>
        <taxon>Fungi</taxon>
        <taxon>Fungi incertae sedis</taxon>
        <taxon>Mucoromycota</taxon>
        <taxon>Glomeromycotina</taxon>
        <taxon>Glomeromycetes</taxon>
        <taxon>Glomerales</taxon>
        <taxon>Glomeraceae</taxon>
        <taxon>Rhizophagus</taxon>
    </lineage>
</organism>
<dbReference type="HOGENOM" id="CLU_1653065_0_0_1"/>
<gene>
    <name evidence="2" type="ORF">GLOINDRAFT_98770</name>
</gene>
<proteinExistence type="predicted"/>
<name>U9TGW5_RHIID</name>
<reference evidence="2" key="1">
    <citation type="submission" date="2013-07" db="EMBL/GenBank/DDBJ databases">
        <title>The genome of an arbuscular mycorrhizal fungus provides insights into the evolution of the oldest plant symbiosis.</title>
        <authorList>
            <consortium name="DOE Joint Genome Institute"/>
            <person name="Tisserant E."/>
            <person name="Malbreil M."/>
            <person name="Kuo A."/>
            <person name="Kohler A."/>
            <person name="Symeonidi A."/>
            <person name="Balestrini R."/>
            <person name="Charron P."/>
            <person name="Duensing N."/>
            <person name="Frei-dit-Frey N."/>
            <person name="Gianinazzi-Pearson V."/>
            <person name="Gilbert B."/>
            <person name="Handa Y."/>
            <person name="Hijri M."/>
            <person name="Kaul R."/>
            <person name="Kawaguchi M."/>
            <person name="Krajinski F."/>
            <person name="Lammers P."/>
            <person name="Lapierre D."/>
            <person name="Masclaux F.G."/>
            <person name="Murat C."/>
            <person name="Morin E."/>
            <person name="Ndikumana S."/>
            <person name="Pagni M."/>
            <person name="Petitpierre D."/>
            <person name="Requena N."/>
            <person name="Rosikiewicz P."/>
            <person name="Riley R."/>
            <person name="Saito K."/>
            <person name="San Clemente H."/>
            <person name="Shapiro H."/>
            <person name="van Tuinen D."/>
            <person name="Becard G."/>
            <person name="Bonfante P."/>
            <person name="Paszkowski U."/>
            <person name="Shachar-Hill Y."/>
            <person name="Young J.P."/>
            <person name="Sanders I.R."/>
            <person name="Henrissat B."/>
            <person name="Rensing S.A."/>
            <person name="Grigoriev I.V."/>
            <person name="Corradi N."/>
            <person name="Roux C."/>
            <person name="Martin F."/>
        </authorList>
    </citation>
    <scope>NUCLEOTIDE SEQUENCE</scope>
    <source>
        <strain evidence="2">DAOM 197198</strain>
    </source>
</reference>
<dbReference type="EMBL" id="KI290344">
    <property type="protein sequence ID" value="ESA07434.1"/>
    <property type="molecule type" value="Genomic_DNA"/>
</dbReference>
<accession>U9TGW5</accession>
<sequence>MMKVIKIMITMILIIMITIMIVMKCQLKSAQSVQVALNRAELRTMRRLQNLEPFLCRVSPSECVQFVISDYTDAKITYFDFLGQHITALHIFAVLFASDSVNTFDEIVQLKKLRFNKKKKIYKYINLTRKSYPEFLKLNTWQFNFLFSYDRIFFTGDFLM</sequence>
<keyword evidence="1" id="KW-0472">Membrane</keyword>
<protein>
    <submittedName>
        <fullName evidence="2">Uncharacterized protein</fullName>
    </submittedName>
</protein>
<evidence type="ECO:0000256" key="1">
    <source>
        <dbReference type="SAM" id="Phobius"/>
    </source>
</evidence>
<keyword evidence="1" id="KW-0812">Transmembrane</keyword>